<evidence type="ECO:0000313" key="6">
    <source>
        <dbReference type="EMBL" id="GGG52490.1"/>
    </source>
</evidence>
<dbReference type="RefSeq" id="WP_229728773.1">
    <property type="nucleotide sequence ID" value="NZ_BMGS01000008.1"/>
</dbReference>
<evidence type="ECO:0000256" key="3">
    <source>
        <dbReference type="ARBA" id="ARBA00023136"/>
    </source>
</evidence>
<feature type="transmembrane region" description="Helical" evidence="4">
    <location>
        <begin position="291"/>
        <end position="309"/>
    </location>
</feature>
<dbReference type="PROSITE" id="PS50850">
    <property type="entry name" value="MFS"/>
    <property type="match status" value="1"/>
</dbReference>
<feature type="transmembrane region" description="Helical" evidence="4">
    <location>
        <begin position="118"/>
        <end position="143"/>
    </location>
</feature>
<feature type="transmembrane region" description="Helical" evidence="4">
    <location>
        <begin position="355"/>
        <end position="375"/>
    </location>
</feature>
<accession>A0ABQ1X3N5</accession>
<feature type="transmembrane region" description="Helical" evidence="4">
    <location>
        <begin position="93"/>
        <end position="112"/>
    </location>
</feature>
<organism evidence="6 7">
    <name type="scientific">Hymenobacter glacieicola</name>
    <dbReference type="NCBI Taxonomy" id="1562124"/>
    <lineage>
        <taxon>Bacteria</taxon>
        <taxon>Pseudomonadati</taxon>
        <taxon>Bacteroidota</taxon>
        <taxon>Cytophagia</taxon>
        <taxon>Cytophagales</taxon>
        <taxon>Hymenobacteraceae</taxon>
        <taxon>Hymenobacter</taxon>
    </lineage>
</organism>
<dbReference type="PANTHER" id="PTHR42910">
    <property type="entry name" value="TRANSPORTER SCO4007-RELATED"/>
    <property type="match status" value="1"/>
</dbReference>
<evidence type="ECO:0000256" key="2">
    <source>
        <dbReference type="ARBA" id="ARBA00022989"/>
    </source>
</evidence>
<evidence type="ECO:0000256" key="4">
    <source>
        <dbReference type="SAM" id="Phobius"/>
    </source>
</evidence>
<feature type="transmembrane region" description="Helical" evidence="4">
    <location>
        <begin position="265"/>
        <end position="284"/>
    </location>
</feature>
<feature type="transmembrane region" description="Helical" evidence="4">
    <location>
        <begin position="381"/>
        <end position="402"/>
    </location>
</feature>
<feature type="transmembrane region" description="Helical" evidence="4">
    <location>
        <begin position="155"/>
        <end position="175"/>
    </location>
</feature>
<dbReference type="EMBL" id="BMGS01000008">
    <property type="protein sequence ID" value="GGG52490.1"/>
    <property type="molecule type" value="Genomic_DNA"/>
</dbReference>
<dbReference type="Gene3D" id="1.20.1250.20">
    <property type="entry name" value="MFS general substrate transporter like domains"/>
    <property type="match status" value="1"/>
</dbReference>
<sequence>MREAVAAEVQPVTEDARLTPSRPLAPALVWLMAVTCGLVVANIYYNQPLLAEIGRTFGVAESRVSLVATITQVGYTLGLLLVVPLGDKRERKSLILALLLCAAGCMAGAAFAPTFALLAAASLLIGIFSAVPQLLIPMAASLASDEERGRVVGKVMSGLLIGILLSRTISGYVGLHFGWRTMFWAGAGVMVVLTGILARMLPRNQPQFAGSYGSLLRSLGTLTRELPVLRRSALVGACMFAGFSAFWTTLVFFLESDAYHYHSDVAGLFGLIGASGAFAASFAGKSADSKGADYALNLGILLFLGAYLLLGFGGYYLLGLISGVVILDVGQQMTHISNQARIFTLLPEARSRLNTVYMTACFIGASAGSLIGGLAWARFGWPGVCGVGLSFVALAYLANRFYGRGAAPAPRRGMPFN</sequence>
<gene>
    <name evidence="6" type="ORF">GCM10011378_30890</name>
</gene>
<feature type="transmembrane region" description="Helical" evidence="4">
    <location>
        <begin position="27"/>
        <end position="45"/>
    </location>
</feature>
<dbReference type="Pfam" id="PF07690">
    <property type="entry name" value="MFS_1"/>
    <property type="match status" value="1"/>
</dbReference>
<keyword evidence="3 4" id="KW-0472">Membrane</keyword>
<evidence type="ECO:0000259" key="5">
    <source>
        <dbReference type="PROSITE" id="PS50850"/>
    </source>
</evidence>
<feature type="domain" description="Major facilitator superfamily (MFS) profile" evidence="5">
    <location>
        <begin position="25"/>
        <end position="417"/>
    </location>
</feature>
<dbReference type="SUPFAM" id="SSF103473">
    <property type="entry name" value="MFS general substrate transporter"/>
    <property type="match status" value="1"/>
</dbReference>
<protein>
    <submittedName>
        <fullName evidence="6">Permease</fullName>
    </submittedName>
</protein>
<feature type="transmembrane region" description="Helical" evidence="4">
    <location>
        <begin position="233"/>
        <end position="253"/>
    </location>
</feature>
<evidence type="ECO:0000313" key="7">
    <source>
        <dbReference type="Proteomes" id="UP000601361"/>
    </source>
</evidence>
<dbReference type="InterPro" id="IPR036259">
    <property type="entry name" value="MFS_trans_sf"/>
</dbReference>
<comment type="caution">
    <text evidence="6">The sequence shown here is derived from an EMBL/GenBank/DDBJ whole genome shotgun (WGS) entry which is preliminary data.</text>
</comment>
<keyword evidence="1 4" id="KW-0812">Transmembrane</keyword>
<proteinExistence type="predicted"/>
<evidence type="ECO:0000256" key="1">
    <source>
        <dbReference type="ARBA" id="ARBA00022692"/>
    </source>
</evidence>
<dbReference type="InterPro" id="IPR011701">
    <property type="entry name" value="MFS"/>
</dbReference>
<keyword evidence="2 4" id="KW-1133">Transmembrane helix</keyword>
<dbReference type="InterPro" id="IPR020846">
    <property type="entry name" value="MFS_dom"/>
</dbReference>
<reference evidence="7" key="1">
    <citation type="journal article" date="2019" name="Int. J. Syst. Evol. Microbiol.">
        <title>The Global Catalogue of Microorganisms (GCM) 10K type strain sequencing project: providing services to taxonomists for standard genome sequencing and annotation.</title>
        <authorList>
            <consortium name="The Broad Institute Genomics Platform"/>
            <consortium name="The Broad Institute Genome Sequencing Center for Infectious Disease"/>
            <person name="Wu L."/>
            <person name="Ma J."/>
        </authorList>
    </citation>
    <scope>NUCLEOTIDE SEQUENCE [LARGE SCALE GENOMIC DNA]</scope>
    <source>
        <strain evidence="7">CGMCC 1.12990</strain>
    </source>
</reference>
<dbReference type="CDD" id="cd17324">
    <property type="entry name" value="MFS_NepI_like"/>
    <property type="match status" value="1"/>
</dbReference>
<keyword evidence="7" id="KW-1185">Reference proteome</keyword>
<feature type="transmembrane region" description="Helical" evidence="4">
    <location>
        <begin position="65"/>
        <end position="86"/>
    </location>
</feature>
<dbReference type="PANTHER" id="PTHR42910:SF1">
    <property type="entry name" value="MAJOR FACILITATOR SUPERFAMILY (MFS) PROFILE DOMAIN-CONTAINING PROTEIN"/>
    <property type="match status" value="1"/>
</dbReference>
<feature type="transmembrane region" description="Helical" evidence="4">
    <location>
        <begin position="181"/>
        <end position="201"/>
    </location>
</feature>
<dbReference type="Proteomes" id="UP000601361">
    <property type="component" value="Unassembled WGS sequence"/>
</dbReference>
<name>A0ABQ1X3N5_9BACT</name>